<proteinExistence type="predicted"/>
<keyword evidence="1" id="KW-0732">Signal</keyword>
<reference evidence="2" key="1">
    <citation type="submission" date="2020-03" db="EMBL/GenBank/DDBJ databases">
        <title>Hybrid Assembly of Korean Phytophthora infestans isolates.</title>
        <authorList>
            <person name="Prokchorchik M."/>
            <person name="Lee Y."/>
            <person name="Seo J."/>
            <person name="Cho J.-H."/>
            <person name="Park Y.-E."/>
            <person name="Jang D.-C."/>
            <person name="Im J.-S."/>
            <person name="Choi J.-G."/>
            <person name="Park H.-J."/>
            <person name="Lee G.-B."/>
            <person name="Lee Y.-G."/>
            <person name="Hong S.-Y."/>
            <person name="Cho K."/>
            <person name="Sohn K.H."/>
        </authorList>
    </citation>
    <scope>NUCLEOTIDE SEQUENCE</scope>
    <source>
        <strain evidence="2">KR_2_A2</strain>
    </source>
</reference>
<dbReference type="EMBL" id="JAACNO010001745">
    <property type="protein sequence ID" value="KAF4137929.1"/>
    <property type="molecule type" value="Genomic_DNA"/>
</dbReference>
<feature type="chain" id="PRO_5035766597" description="Secreted RxLR effector peptide protein" evidence="1">
    <location>
        <begin position="17"/>
        <end position="97"/>
    </location>
</feature>
<dbReference type="AlphaFoldDB" id="A0A8S9UF93"/>
<protein>
    <recommendedName>
        <fullName evidence="4">Secreted RxLR effector peptide protein</fullName>
    </recommendedName>
</protein>
<evidence type="ECO:0008006" key="4">
    <source>
        <dbReference type="Google" id="ProtNLM"/>
    </source>
</evidence>
<sequence>MNPFILVAATAVLVSLYRNYFEPQPTVWAAPSQLELTYFAEPGRAELSRLILSARDVVFEDVRLDQDAFLAIKPTGYLRLGSYTLIKIKQRVSISPG</sequence>
<comment type="caution">
    <text evidence="2">The sequence shown here is derived from an EMBL/GenBank/DDBJ whole genome shotgun (WGS) entry which is preliminary data.</text>
</comment>
<gene>
    <name evidence="2" type="ORF">GN958_ATG12882</name>
</gene>
<feature type="signal peptide" evidence="1">
    <location>
        <begin position="1"/>
        <end position="16"/>
    </location>
</feature>
<accession>A0A8S9UF93</accession>
<evidence type="ECO:0000256" key="1">
    <source>
        <dbReference type="SAM" id="SignalP"/>
    </source>
</evidence>
<name>A0A8S9UF93_PHYIN</name>
<organism evidence="2 3">
    <name type="scientific">Phytophthora infestans</name>
    <name type="common">Potato late blight agent</name>
    <name type="synonym">Botrytis infestans</name>
    <dbReference type="NCBI Taxonomy" id="4787"/>
    <lineage>
        <taxon>Eukaryota</taxon>
        <taxon>Sar</taxon>
        <taxon>Stramenopiles</taxon>
        <taxon>Oomycota</taxon>
        <taxon>Peronosporomycetes</taxon>
        <taxon>Peronosporales</taxon>
        <taxon>Peronosporaceae</taxon>
        <taxon>Phytophthora</taxon>
    </lineage>
</organism>
<dbReference type="Gene3D" id="1.20.1050.130">
    <property type="match status" value="1"/>
</dbReference>
<evidence type="ECO:0000313" key="3">
    <source>
        <dbReference type="Proteomes" id="UP000704712"/>
    </source>
</evidence>
<evidence type="ECO:0000313" key="2">
    <source>
        <dbReference type="EMBL" id="KAF4137929.1"/>
    </source>
</evidence>
<dbReference type="Proteomes" id="UP000704712">
    <property type="component" value="Unassembled WGS sequence"/>
</dbReference>